<dbReference type="Pfam" id="PF01075">
    <property type="entry name" value="Glyco_transf_9"/>
    <property type="match status" value="1"/>
</dbReference>
<dbReference type="SUPFAM" id="SSF53756">
    <property type="entry name" value="UDP-Glycosyltransferase/glycogen phosphorylase"/>
    <property type="match status" value="1"/>
</dbReference>
<name>A0A0F9GD56_9ZZZZ</name>
<dbReference type="Gene3D" id="3.40.50.2000">
    <property type="entry name" value="Glycogen Phosphorylase B"/>
    <property type="match status" value="2"/>
</dbReference>
<evidence type="ECO:0000256" key="2">
    <source>
        <dbReference type="ARBA" id="ARBA00022679"/>
    </source>
</evidence>
<accession>A0A0F9GD56</accession>
<organism evidence="3">
    <name type="scientific">marine sediment metagenome</name>
    <dbReference type="NCBI Taxonomy" id="412755"/>
    <lineage>
        <taxon>unclassified sequences</taxon>
        <taxon>metagenomes</taxon>
        <taxon>ecological metagenomes</taxon>
    </lineage>
</organism>
<dbReference type="AlphaFoldDB" id="A0A0F9GD56"/>
<dbReference type="InterPro" id="IPR011916">
    <property type="entry name" value="LipoPS_heptosylTferase-III"/>
</dbReference>
<reference evidence="3" key="1">
    <citation type="journal article" date="2015" name="Nature">
        <title>Complex archaea that bridge the gap between prokaryotes and eukaryotes.</title>
        <authorList>
            <person name="Spang A."/>
            <person name="Saw J.H."/>
            <person name="Jorgensen S.L."/>
            <person name="Zaremba-Niedzwiedzka K."/>
            <person name="Martijn J."/>
            <person name="Lind A.E."/>
            <person name="van Eijk R."/>
            <person name="Schleper C."/>
            <person name="Guy L."/>
            <person name="Ettema T.J."/>
        </authorList>
    </citation>
    <scope>NUCLEOTIDE SEQUENCE</scope>
</reference>
<dbReference type="CDD" id="cd03789">
    <property type="entry name" value="GT9_LPS_heptosyltransferase"/>
    <property type="match status" value="1"/>
</dbReference>
<keyword evidence="1" id="KW-0328">Glycosyltransferase</keyword>
<sequence length="351" mass="40667">MDYTNYIDFKDVKKILVIKLRHLGDVLLTTPVFYNLKNNYRDVKVDAFIYEDSKYILKNNPYVDEILTYDRGIKKLGFFKRLIKELKILKNIRKKKYDLVINLTEGDRGAIAAYFSKAKYRVGVDPEKTGFFKKEKIYTHIVKNPKTKRHIVEKNLDALRKIGIFPKEENKKLHFDVSDAAKEKIQKILDENNITTNDYILIHPSTRWRFKCFDKFDELARLLHKKNEKIIVVSGKQDYEIDMVKKIINDLPILNLAGKVNIDELGALILFSKNFYCVDSFSFHLSSALKSNVRAFFGPTCEIDFGPWQNENAKIIKSNFSCRPCSLDGCGGSKVSECLTSISMKDIDLSD</sequence>
<proteinExistence type="predicted"/>
<dbReference type="InterPro" id="IPR051199">
    <property type="entry name" value="LPS_LOS_Heptosyltrfase"/>
</dbReference>
<keyword evidence="2" id="KW-0808">Transferase</keyword>
<dbReference type="NCBIfam" id="TIGR02201">
    <property type="entry name" value="heptsyl_trn_III"/>
    <property type="match status" value="1"/>
</dbReference>
<dbReference type="GO" id="GO:0005829">
    <property type="term" value="C:cytosol"/>
    <property type="evidence" value="ECO:0007669"/>
    <property type="project" value="TreeGrafter"/>
</dbReference>
<dbReference type="GO" id="GO:0008713">
    <property type="term" value="F:ADP-heptose-lipopolysaccharide heptosyltransferase activity"/>
    <property type="evidence" value="ECO:0007669"/>
    <property type="project" value="TreeGrafter"/>
</dbReference>
<gene>
    <name evidence="3" type="ORF">LCGC14_1924720</name>
</gene>
<evidence type="ECO:0000256" key="1">
    <source>
        <dbReference type="ARBA" id="ARBA00022676"/>
    </source>
</evidence>
<dbReference type="PANTHER" id="PTHR30160">
    <property type="entry name" value="TETRAACYLDISACCHARIDE 4'-KINASE-RELATED"/>
    <property type="match status" value="1"/>
</dbReference>
<evidence type="ECO:0000313" key="3">
    <source>
        <dbReference type="EMBL" id="KKL88436.1"/>
    </source>
</evidence>
<dbReference type="EMBL" id="LAZR01020565">
    <property type="protein sequence ID" value="KKL88436.1"/>
    <property type="molecule type" value="Genomic_DNA"/>
</dbReference>
<evidence type="ECO:0008006" key="4">
    <source>
        <dbReference type="Google" id="ProtNLM"/>
    </source>
</evidence>
<dbReference type="InterPro" id="IPR002201">
    <property type="entry name" value="Glyco_trans_9"/>
</dbReference>
<dbReference type="GO" id="GO:0009244">
    <property type="term" value="P:lipopolysaccharide core region biosynthetic process"/>
    <property type="evidence" value="ECO:0007669"/>
    <property type="project" value="TreeGrafter"/>
</dbReference>
<dbReference type="PANTHER" id="PTHR30160:SF1">
    <property type="entry name" value="LIPOPOLYSACCHARIDE 1,2-N-ACETYLGLUCOSAMINETRANSFERASE-RELATED"/>
    <property type="match status" value="1"/>
</dbReference>
<protein>
    <recommendedName>
        <fullName evidence="4">Lipopolysaccharide heptosyltransferase III</fullName>
    </recommendedName>
</protein>
<comment type="caution">
    <text evidence="3">The sequence shown here is derived from an EMBL/GenBank/DDBJ whole genome shotgun (WGS) entry which is preliminary data.</text>
</comment>